<reference evidence="2 3" key="1">
    <citation type="journal article" date="2020" name="Mol. Plant">
        <title>The Chromosome-Based Rubber Tree Genome Provides New Insights into Spurge Genome Evolution and Rubber Biosynthesis.</title>
        <authorList>
            <person name="Liu J."/>
            <person name="Shi C."/>
            <person name="Shi C.C."/>
            <person name="Li W."/>
            <person name="Zhang Q.J."/>
            <person name="Zhang Y."/>
            <person name="Li K."/>
            <person name="Lu H.F."/>
            <person name="Shi C."/>
            <person name="Zhu S.T."/>
            <person name="Xiao Z.Y."/>
            <person name="Nan H."/>
            <person name="Yue Y."/>
            <person name="Zhu X.G."/>
            <person name="Wu Y."/>
            <person name="Hong X.N."/>
            <person name="Fan G.Y."/>
            <person name="Tong Y."/>
            <person name="Zhang D."/>
            <person name="Mao C.L."/>
            <person name="Liu Y.L."/>
            <person name="Hao S.J."/>
            <person name="Liu W.Q."/>
            <person name="Lv M.Q."/>
            <person name="Zhang H.B."/>
            <person name="Liu Y."/>
            <person name="Hu-Tang G.R."/>
            <person name="Wang J.P."/>
            <person name="Wang J.H."/>
            <person name="Sun Y.H."/>
            <person name="Ni S.B."/>
            <person name="Chen W.B."/>
            <person name="Zhang X.C."/>
            <person name="Jiao Y.N."/>
            <person name="Eichler E.E."/>
            <person name="Li G.H."/>
            <person name="Liu X."/>
            <person name="Gao L.Z."/>
        </authorList>
    </citation>
    <scope>NUCLEOTIDE SEQUENCE [LARGE SCALE GENOMIC DNA]</scope>
    <source>
        <strain evidence="3">cv. GT1</strain>
        <tissue evidence="2">Leaf</tissue>
    </source>
</reference>
<dbReference type="InterPro" id="IPR010754">
    <property type="entry name" value="OPA3-like"/>
</dbReference>
<feature type="coiled-coil region" evidence="1">
    <location>
        <begin position="65"/>
        <end position="96"/>
    </location>
</feature>
<accession>A0A6A6L124</accession>
<proteinExistence type="predicted"/>
<dbReference type="PANTHER" id="PTHR12499">
    <property type="entry name" value="OPTIC ATROPHY 3 PROTEIN OPA3"/>
    <property type="match status" value="1"/>
</dbReference>
<dbReference type="PANTHER" id="PTHR12499:SF22">
    <property type="entry name" value="OS02G0312500 PROTEIN"/>
    <property type="match status" value="1"/>
</dbReference>
<evidence type="ECO:0000313" key="3">
    <source>
        <dbReference type="Proteomes" id="UP000467840"/>
    </source>
</evidence>
<protein>
    <submittedName>
        <fullName evidence="2">Uncharacterized protein</fullName>
    </submittedName>
</protein>
<dbReference type="GO" id="GO:0005739">
    <property type="term" value="C:mitochondrion"/>
    <property type="evidence" value="ECO:0007669"/>
    <property type="project" value="TreeGrafter"/>
</dbReference>
<dbReference type="GO" id="GO:0019216">
    <property type="term" value="P:regulation of lipid metabolic process"/>
    <property type="evidence" value="ECO:0007669"/>
    <property type="project" value="TreeGrafter"/>
</dbReference>
<dbReference type="Pfam" id="PF07047">
    <property type="entry name" value="OPA3"/>
    <property type="match status" value="1"/>
</dbReference>
<gene>
    <name evidence="2" type="ORF">GH714_031196</name>
</gene>
<organism evidence="2 3">
    <name type="scientific">Hevea brasiliensis</name>
    <name type="common">Para rubber tree</name>
    <name type="synonym">Siphonia brasiliensis</name>
    <dbReference type="NCBI Taxonomy" id="3981"/>
    <lineage>
        <taxon>Eukaryota</taxon>
        <taxon>Viridiplantae</taxon>
        <taxon>Streptophyta</taxon>
        <taxon>Embryophyta</taxon>
        <taxon>Tracheophyta</taxon>
        <taxon>Spermatophyta</taxon>
        <taxon>Magnoliopsida</taxon>
        <taxon>eudicotyledons</taxon>
        <taxon>Gunneridae</taxon>
        <taxon>Pentapetalae</taxon>
        <taxon>rosids</taxon>
        <taxon>fabids</taxon>
        <taxon>Malpighiales</taxon>
        <taxon>Euphorbiaceae</taxon>
        <taxon>Crotonoideae</taxon>
        <taxon>Micrandreae</taxon>
        <taxon>Hevea</taxon>
    </lineage>
</organism>
<dbReference type="EMBL" id="JAAGAX010000013">
    <property type="protein sequence ID" value="KAF2295040.1"/>
    <property type="molecule type" value="Genomic_DNA"/>
</dbReference>
<keyword evidence="1" id="KW-0175">Coiled coil</keyword>
<keyword evidence="3" id="KW-1185">Reference proteome</keyword>
<name>A0A6A6L124_HEVBR</name>
<dbReference type="AlphaFoldDB" id="A0A6A6L124"/>
<sequence length="155" mass="17901">MLASDPPHEMKIGQLHNVANHRFTTTVQRHICGHATNVAIRPLDEVKAVQVAADLIGELFVFTEMKQKDEEIAREVEVLKQKLEELEQLVKERGLAGFFNFRHGHVLKDEKNLLICFHEETDVKVYIVIQRFPRRAAGRSFMYNIASLPIILRMK</sequence>
<dbReference type="Proteomes" id="UP000467840">
    <property type="component" value="Chromosome 7"/>
</dbReference>
<evidence type="ECO:0000256" key="1">
    <source>
        <dbReference type="SAM" id="Coils"/>
    </source>
</evidence>
<evidence type="ECO:0000313" key="2">
    <source>
        <dbReference type="EMBL" id="KAF2295040.1"/>
    </source>
</evidence>
<comment type="caution">
    <text evidence="2">The sequence shown here is derived from an EMBL/GenBank/DDBJ whole genome shotgun (WGS) entry which is preliminary data.</text>
</comment>